<dbReference type="Gene3D" id="3.20.20.70">
    <property type="entry name" value="Aldolase class I"/>
    <property type="match status" value="1"/>
</dbReference>
<evidence type="ECO:0000256" key="8">
    <source>
        <dbReference type="HAMAP-Rule" id="MF_00134"/>
    </source>
</evidence>
<protein>
    <recommendedName>
        <fullName evidence="8">Indole-3-glycerol phosphate synthase</fullName>
        <shortName evidence="8">IGPS</shortName>
        <ecNumber evidence="8">4.1.1.48</ecNumber>
    </recommendedName>
</protein>
<dbReference type="InterPro" id="IPR011060">
    <property type="entry name" value="RibuloseP-bd_barrel"/>
</dbReference>
<keyword evidence="3 8" id="KW-0028">Amino-acid biosynthesis</keyword>
<dbReference type="PROSITE" id="PS00614">
    <property type="entry name" value="IGPS"/>
    <property type="match status" value="1"/>
</dbReference>
<evidence type="ECO:0000256" key="6">
    <source>
        <dbReference type="ARBA" id="ARBA00023141"/>
    </source>
</evidence>
<evidence type="ECO:0000256" key="2">
    <source>
        <dbReference type="ARBA" id="ARBA00004696"/>
    </source>
</evidence>
<dbReference type="NCBIfam" id="NF001377">
    <property type="entry name" value="PRK00278.2-4"/>
    <property type="match status" value="1"/>
</dbReference>
<feature type="domain" description="Indole-3-glycerol phosphate synthase" evidence="9">
    <location>
        <begin position="3"/>
        <end position="251"/>
    </location>
</feature>
<dbReference type="Pfam" id="PF00218">
    <property type="entry name" value="IGPS"/>
    <property type="match status" value="1"/>
</dbReference>
<name>A0ABS4KP33_9CLOT</name>
<evidence type="ECO:0000256" key="5">
    <source>
        <dbReference type="ARBA" id="ARBA00022822"/>
    </source>
</evidence>
<dbReference type="EC" id="4.1.1.48" evidence="8"/>
<dbReference type="Proteomes" id="UP001519307">
    <property type="component" value="Unassembled WGS sequence"/>
</dbReference>
<dbReference type="CDD" id="cd00331">
    <property type="entry name" value="IGPS"/>
    <property type="match status" value="1"/>
</dbReference>
<proteinExistence type="inferred from homology"/>
<evidence type="ECO:0000256" key="3">
    <source>
        <dbReference type="ARBA" id="ARBA00022605"/>
    </source>
</evidence>
<keyword evidence="7 8" id="KW-0456">Lyase</keyword>
<evidence type="ECO:0000259" key="9">
    <source>
        <dbReference type="Pfam" id="PF00218"/>
    </source>
</evidence>
<keyword evidence="5 8" id="KW-0822">Tryptophan biosynthesis</keyword>
<evidence type="ECO:0000313" key="11">
    <source>
        <dbReference type="Proteomes" id="UP001519307"/>
    </source>
</evidence>
<dbReference type="PANTHER" id="PTHR22854:SF2">
    <property type="entry name" value="INDOLE-3-GLYCEROL-PHOSPHATE SYNTHASE"/>
    <property type="match status" value="1"/>
</dbReference>
<dbReference type="InterPro" id="IPR013798">
    <property type="entry name" value="Indole-3-glycerol_P_synth_dom"/>
</dbReference>
<keyword evidence="11" id="KW-1185">Reference proteome</keyword>
<evidence type="ECO:0000256" key="4">
    <source>
        <dbReference type="ARBA" id="ARBA00022793"/>
    </source>
</evidence>
<reference evidence="10 11" key="1">
    <citation type="submission" date="2021-03" db="EMBL/GenBank/DDBJ databases">
        <title>Genomic Encyclopedia of Type Strains, Phase IV (KMG-IV): sequencing the most valuable type-strain genomes for metagenomic binning, comparative biology and taxonomic classification.</title>
        <authorList>
            <person name="Goeker M."/>
        </authorList>
    </citation>
    <scope>NUCLEOTIDE SEQUENCE [LARGE SCALE GENOMIC DNA]</scope>
    <source>
        <strain evidence="10 11">DSM 28783</strain>
    </source>
</reference>
<dbReference type="HAMAP" id="MF_00134_B">
    <property type="entry name" value="IGPS_B"/>
    <property type="match status" value="1"/>
</dbReference>
<keyword evidence="4 8" id="KW-0210">Decarboxylase</keyword>
<dbReference type="InterPro" id="IPR013785">
    <property type="entry name" value="Aldolase_TIM"/>
</dbReference>
<dbReference type="RefSeq" id="WP_209700727.1">
    <property type="nucleotide sequence ID" value="NZ_JAGGLM010000001.1"/>
</dbReference>
<dbReference type="InterPro" id="IPR045186">
    <property type="entry name" value="Indole-3-glycerol_P_synth"/>
</dbReference>
<sequence>MILDDIVCVKNEDVKLRKDTRPLKDIVYKLERTDIKNLDFKGAINKENICIIGEVKKASPSKGIIVEDFDPAGIARKYKELDIDAISVLTEEHYFMGQDKYLKEVKEIAEKPVLRKDFIIDEYQIYESKLIGADAVLLIVRILGIKLRKFYKLASSLGLKCIVEVHNREELYSALEIEAEIIGINNRNLENFTVDLRNTGNLIKYIPDETVVISESGIKTMDDFNYIKTLPVNAVLIGEGLMRKLNDLENMKKFIGDIKNG</sequence>
<comment type="caution">
    <text evidence="10">The sequence shown here is derived from an EMBL/GenBank/DDBJ whole genome shotgun (WGS) entry which is preliminary data.</text>
</comment>
<keyword evidence="6 8" id="KW-0057">Aromatic amino acid biosynthesis</keyword>
<comment type="similarity">
    <text evidence="8">Belongs to the TrpC family.</text>
</comment>
<accession>A0ABS4KP33</accession>
<dbReference type="PANTHER" id="PTHR22854">
    <property type="entry name" value="TRYPTOPHAN BIOSYNTHESIS PROTEIN"/>
    <property type="match status" value="1"/>
</dbReference>
<dbReference type="GO" id="GO:0004425">
    <property type="term" value="F:indole-3-glycerol-phosphate synthase activity"/>
    <property type="evidence" value="ECO:0007669"/>
    <property type="project" value="UniProtKB-EC"/>
</dbReference>
<dbReference type="EMBL" id="JAGGLM010000001">
    <property type="protein sequence ID" value="MBP2031800.1"/>
    <property type="molecule type" value="Genomic_DNA"/>
</dbReference>
<evidence type="ECO:0000313" key="10">
    <source>
        <dbReference type="EMBL" id="MBP2031800.1"/>
    </source>
</evidence>
<evidence type="ECO:0000256" key="1">
    <source>
        <dbReference type="ARBA" id="ARBA00001633"/>
    </source>
</evidence>
<comment type="catalytic activity">
    <reaction evidence="1 8">
        <text>1-(2-carboxyphenylamino)-1-deoxy-D-ribulose 5-phosphate + H(+) = (1S,2R)-1-C-(indol-3-yl)glycerol 3-phosphate + CO2 + H2O</text>
        <dbReference type="Rhea" id="RHEA:23476"/>
        <dbReference type="ChEBI" id="CHEBI:15377"/>
        <dbReference type="ChEBI" id="CHEBI:15378"/>
        <dbReference type="ChEBI" id="CHEBI:16526"/>
        <dbReference type="ChEBI" id="CHEBI:58613"/>
        <dbReference type="ChEBI" id="CHEBI:58866"/>
        <dbReference type="EC" id="4.1.1.48"/>
    </reaction>
</comment>
<evidence type="ECO:0000256" key="7">
    <source>
        <dbReference type="ARBA" id="ARBA00023239"/>
    </source>
</evidence>
<gene>
    <name evidence="8" type="primary">trpC</name>
    <name evidence="10" type="ORF">J2Z42_000465</name>
</gene>
<comment type="pathway">
    <text evidence="2 8">Amino-acid biosynthesis; L-tryptophan biosynthesis; L-tryptophan from chorismate: step 4/5.</text>
</comment>
<dbReference type="SUPFAM" id="SSF51366">
    <property type="entry name" value="Ribulose-phoshate binding barrel"/>
    <property type="match status" value="1"/>
</dbReference>
<organism evidence="10 11">
    <name type="scientific">Clostridium algifaecis</name>
    <dbReference type="NCBI Taxonomy" id="1472040"/>
    <lineage>
        <taxon>Bacteria</taxon>
        <taxon>Bacillati</taxon>
        <taxon>Bacillota</taxon>
        <taxon>Clostridia</taxon>
        <taxon>Eubacteriales</taxon>
        <taxon>Clostridiaceae</taxon>
        <taxon>Clostridium</taxon>
    </lineage>
</organism>
<dbReference type="InterPro" id="IPR001468">
    <property type="entry name" value="Indole-3-GlycerolPSynthase_CS"/>
</dbReference>